<dbReference type="EMBL" id="CAXIEN010000130">
    <property type="protein sequence ID" value="CAL1280334.1"/>
    <property type="molecule type" value="Genomic_DNA"/>
</dbReference>
<dbReference type="AlphaFoldDB" id="A0AAV2AAB3"/>
<sequence>MTDEAIDATSRRLLLVQNKHSIRPLIDTGAVSGGSRLQPTGTINCIDDWTLLWGAFRHLLLHSPSPLSIQLCGFCGVTFATDEDVGSFDGRGRFSLCIHLVWENELEFTKTKSYLMKRVVKTNDGIRCLNVSFCIKNAPAFIETGLSCEIEIMIKTDNYVHLNNDNTTGMRTDFQNLIMIHRLMQGTLLYTQDCPCSASALVSPNQPCQGLGLVALRV</sequence>
<dbReference type="Proteomes" id="UP001497382">
    <property type="component" value="Unassembled WGS sequence"/>
</dbReference>
<protein>
    <submittedName>
        <fullName evidence="1">Uncharacterized protein</fullName>
    </submittedName>
</protein>
<gene>
    <name evidence="1" type="ORF">LARSCL_LOCUS10906</name>
</gene>
<organism evidence="1 2">
    <name type="scientific">Larinioides sclopetarius</name>
    <dbReference type="NCBI Taxonomy" id="280406"/>
    <lineage>
        <taxon>Eukaryota</taxon>
        <taxon>Metazoa</taxon>
        <taxon>Ecdysozoa</taxon>
        <taxon>Arthropoda</taxon>
        <taxon>Chelicerata</taxon>
        <taxon>Arachnida</taxon>
        <taxon>Araneae</taxon>
        <taxon>Araneomorphae</taxon>
        <taxon>Entelegynae</taxon>
        <taxon>Araneoidea</taxon>
        <taxon>Araneidae</taxon>
        <taxon>Larinioides</taxon>
    </lineage>
</organism>
<proteinExistence type="predicted"/>
<evidence type="ECO:0000313" key="2">
    <source>
        <dbReference type="Proteomes" id="UP001497382"/>
    </source>
</evidence>
<keyword evidence="2" id="KW-1185">Reference proteome</keyword>
<reference evidence="1 2" key="1">
    <citation type="submission" date="2024-04" db="EMBL/GenBank/DDBJ databases">
        <authorList>
            <person name="Rising A."/>
            <person name="Reimegard J."/>
            <person name="Sonavane S."/>
            <person name="Akerstrom W."/>
            <person name="Nylinder S."/>
            <person name="Hedman E."/>
            <person name="Kallberg Y."/>
        </authorList>
    </citation>
    <scope>NUCLEOTIDE SEQUENCE [LARGE SCALE GENOMIC DNA]</scope>
</reference>
<evidence type="ECO:0000313" key="1">
    <source>
        <dbReference type="EMBL" id="CAL1280334.1"/>
    </source>
</evidence>
<comment type="caution">
    <text evidence="1">The sequence shown here is derived from an EMBL/GenBank/DDBJ whole genome shotgun (WGS) entry which is preliminary data.</text>
</comment>
<name>A0AAV2AAB3_9ARAC</name>
<accession>A0AAV2AAB3</accession>